<evidence type="ECO:0000256" key="7">
    <source>
        <dbReference type="ARBA" id="ARBA00022824"/>
    </source>
</evidence>
<comment type="function">
    <text evidence="2">Catalyzes the post-translational formation of 4-hydroxyproline in -Xaa-Pro-Gly- sequences in collagens and other proteins.</text>
</comment>
<feature type="domain" description="Fe2OG dioxygenase" evidence="14">
    <location>
        <begin position="413"/>
        <end position="521"/>
    </location>
</feature>
<dbReference type="Gene3D" id="6.10.140.1460">
    <property type="match status" value="1"/>
</dbReference>
<comment type="subcellular location">
    <subcellularLocation>
        <location evidence="3">Endoplasmic reticulum lumen</location>
    </subcellularLocation>
</comment>
<dbReference type="GO" id="GO:0031418">
    <property type="term" value="F:L-ascorbic acid binding"/>
    <property type="evidence" value="ECO:0007669"/>
    <property type="project" value="UniProtKB-KW"/>
</dbReference>
<evidence type="ECO:0000256" key="3">
    <source>
        <dbReference type="ARBA" id="ARBA00004319"/>
    </source>
</evidence>
<dbReference type="SUPFAM" id="SSF48452">
    <property type="entry name" value="TPR-like"/>
    <property type="match status" value="1"/>
</dbReference>
<proteinExistence type="evidence at transcript level"/>
<evidence type="ECO:0000256" key="13">
    <source>
        <dbReference type="SAM" id="SignalP"/>
    </source>
</evidence>
<accession>A0A1C9TA56</accession>
<dbReference type="InterPro" id="IPR006620">
    <property type="entry name" value="Pro_4_hyd_alph"/>
</dbReference>
<dbReference type="InterPro" id="IPR005123">
    <property type="entry name" value="Oxoglu/Fe-dep_dioxygenase_dom"/>
</dbReference>
<keyword evidence="11" id="KW-0408">Iron</keyword>
<keyword evidence="6" id="KW-0479">Metal-binding</keyword>
<dbReference type="PROSITE" id="PS51471">
    <property type="entry name" value="FE2OG_OXY"/>
    <property type="match status" value="1"/>
</dbReference>
<evidence type="ECO:0000256" key="11">
    <source>
        <dbReference type="ARBA" id="ARBA00023004"/>
    </source>
</evidence>
<name>A0A1C9TA56_SACKO</name>
<evidence type="ECO:0000256" key="4">
    <source>
        <dbReference type="ARBA" id="ARBA00006511"/>
    </source>
</evidence>
<keyword evidence="13" id="KW-0732">Signal</keyword>
<dbReference type="Pfam" id="PF13640">
    <property type="entry name" value="2OG-FeII_Oxy_3"/>
    <property type="match status" value="1"/>
</dbReference>
<comment type="cofactor">
    <cofactor evidence="1">
        <name>L-ascorbate</name>
        <dbReference type="ChEBI" id="CHEBI:38290"/>
    </cofactor>
</comment>
<evidence type="ECO:0000256" key="6">
    <source>
        <dbReference type="ARBA" id="ARBA00022723"/>
    </source>
</evidence>
<dbReference type="EC" id="1.14.11.2" evidence="5"/>
<keyword evidence="10" id="KW-0560">Oxidoreductase</keyword>
<evidence type="ECO:0000256" key="9">
    <source>
        <dbReference type="ARBA" id="ARBA00022964"/>
    </source>
</evidence>
<dbReference type="GO" id="GO:0005506">
    <property type="term" value="F:iron ion binding"/>
    <property type="evidence" value="ECO:0007669"/>
    <property type="project" value="InterPro"/>
</dbReference>
<evidence type="ECO:0000256" key="10">
    <source>
        <dbReference type="ARBA" id="ARBA00023002"/>
    </source>
</evidence>
<organism evidence="15">
    <name type="scientific">Saccoglossus kowalevskii</name>
    <name type="common">Acorn worm</name>
    <dbReference type="NCBI Taxonomy" id="10224"/>
    <lineage>
        <taxon>Eukaryota</taxon>
        <taxon>Metazoa</taxon>
        <taxon>Hemichordata</taxon>
        <taxon>Enteropneusta</taxon>
        <taxon>Harrimaniidae</taxon>
        <taxon>Saccoglossus</taxon>
    </lineage>
</organism>
<dbReference type="PROSITE" id="PS51257">
    <property type="entry name" value="PROKAR_LIPOPROTEIN"/>
    <property type="match status" value="1"/>
</dbReference>
<evidence type="ECO:0000256" key="2">
    <source>
        <dbReference type="ARBA" id="ARBA00002035"/>
    </source>
</evidence>
<dbReference type="GO" id="GO:0004656">
    <property type="term" value="F:procollagen-proline 4-dioxygenase activity"/>
    <property type="evidence" value="ECO:0007669"/>
    <property type="project" value="UniProtKB-EC"/>
</dbReference>
<dbReference type="Pfam" id="PF23558">
    <property type="entry name" value="TPR_P4H"/>
    <property type="match status" value="1"/>
</dbReference>
<dbReference type="SMART" id="SM00702">
    <property type="entry name" value="P4Hc"/>
    <property type="match status" value="1"/>
</dbReference>
<dbReference type="EMBL" id="KU553327">
    <property type="protein sequence ID" value="AOR07025.1"/>
    <property type="molecule type" value="mRNA"/>
</dbReference>
<reference evidence="15" key="2">
    <citation type="submission" date="2016-01" db="EMBL/GenBank/DDBJ databases">
        <authorList>
            <person name="Oliw E.H."/>
        </authorList>
    </citation>
    <scope>NUCLEOTIDE SEQUENCE</scope>
</reference>
<dbReference type="Pfam" id="PF08336">
    <property type="entry name" value="P4Ha_N"/>
    <property type="match status" value="1"/>
</dbReference>
<feature type="chain" id="PRO_5008894679" description="procollagen-proline 4-dioxygenase" evidence="13">
    <location>
        <begin position="24"/>
        <end position="537"/>
    </location>
</feature>
<comment type="similarity">
    <text evidence="4">Belongs to the P4HA family.</text>
</comment>
<dbReference type="InterPro" id="IPR045054">
    <property type="entry name" value="P4HA-like"/>
</dbReference>
<reference evidence="15" key="1">
    <citation type="journal article" date="2008" name="Biol. Bull.">
        <title>cDNA sequences for transcription factors and signaling proteins of the hemichordate Saccoglossus kowalevskii: efficacy of the expressed sequence tag (EST) approach for evolutionary and developmental studies of a new organism.</title>
        <authorList>
            <person name="Freeman R.M. Jr."/>
            <person name="Wu M."/>
            <person name="Cordonnier-Pratt M.M."/>
            <person name="Pratt L.H."/>
            <person name="Gruber C.E."/>
            <person name="Smith M."/>
            <person name="Lander E.S."/>
            <person name="Stange-Thomann N."/>
            <person name="Lowe C.J."/>
            <person name="Gerhart J."/>
            <person name="Kirschner M."/>
        </authorList>
    </citation>
    <scope>NUCLEOTIDE SEQUENCE</scope>
</reference>
<dbReference type="InterPro" id="IPR059068">
    <property type="entry name" value="TPR_P4H"/>
</dbReference>
<evidence type="ECO:0000256" key="1">
    <source>
        <dbReference type="ARBA" id="ARBA00001961"/>
    </source>
</evidence>
<dbReference type="InterPro" id="IPR011990">
    <property type="entry name" value="TPR-like_helical_dom_sf"/>
</dbReference>
<keyword evidence="8" id="KW-0847">Vitamin C</keyword>
<dbReference type="PANTHER" id="PTHR10869:SF244">
    <property type="entry name" value="PROLYL 4-HYDROXYLASE SUBUNIT ALPHA-2"/>
    <property type="match status" value="1"/>
</dbReference>
<protein>
    <recommendedName>
        <fullName evidence="5">procollagen-proline 4-dioxygenase</fullName>
        <ecNumber evidence="5">1.14.11.2</ecNumber>
    </recommendedName>
</protein>
<keyword evidence="9" id="KW-0223">Dioxygenase</keyword>
<dbReference type="PANTHER" id="PTHR10869">
    <property type="entry name" value="PROLYL 4-HYDROXYLASE ALPHA SUBUNIT"/>
    <property type="match status" value="1"/>
</dbReference>
<dbReference type="InterPro" id="IPR044862">
    <property type="entry name" value="Pro_4_hyd_alph_FE2OG_OXY"/>
</dbReference>
<dbReference type="Gene3D" id="2.60.120.620">
    <property type="entry name" value="q2cbj1_9rhob like domain"/>
    <property type="match status" value="1"/>
</dbReference>
<keyword evidence="7" id="KW-0256">Endoplasmic reticulum</keyword>
<keyword evidence="12" id="KW-0325">Glycoprotein</keyword>
<evidence type="ECO:0000256" key="12">
    <source>
        <dbReference type="ARBA" id="ARBA00023180"/>
    </source>
</evidence>
<dbReference type="FunFam" id="2.60.120.620:FF:000001">
    <property type="entry name" value="Prolyl 4-hydroxylase subunit alpha 2"/>
    <property type="match status" value="1"/>
</dbReference>
<feature type="signal peptide" evidence="13">
    <location>
        <begin position="1"/>
        <end position="23"/>
    </location>
</feature>
<dbReference type="FunFam" id="1.25.40.10:FF:000006">
    <property type="entry name" value="Prolyl 4-hydroxylase subunit alpha 2"/>
    <property type="match status" value="1"/>
</dbReference>
<evidence type="ECO:0000256" key="8">
    <source>
        <dbReference type="ARBA" id="ARBA00022896"/>
    </source>
</evidence>
<dbReference type="InterPro" id="IPR013547">
    <property type="entry name" value="P4H_N"/>
</dbReference>
<evidence type="ECO:0000259" key="14">
    <source>
        <dbReference type="PROSITE" id="PS51471"/>
    </source>
</evidence>
<evidence type="ECO:0000313" key="15">
    <source>
        <dbReference type="EMBL" id="AOR07025.1"/>
    </source>
</evidence>
<dbReference type="GO" id="GO:0005788">
    <property type="term" value="C:endoplasmic reticulum lumen"/>
    <property type="evidence" value="ECO:0007669"/>
    <property type="project" value="UniProtKB-SubCell"/>
</dbReference>
<evidence type="ECO:0000256" key="5">
    <source>
        <dbReference type="ARBA" id="ARBA00012269"/>
    </source>
</evidence>
<dbReference type="AlphaFoldDB" id="A0A1C9TA56"/>
<dbReference type="Gene3D" id="1.25.40.10">
    <property type="entry name" value="Tetratricopeptide repeat domain"/>
    <property type="match status" value="1"/>
</dbReference>
<dbReference type="OrthoDB" id="420380at2759"/>
<sequence>MASTSKGILACSVLLLCFSVGCCEFFTALSDLERLVHKESEMVQSLKQYILMEQAKLDELNRMASELEVMSLKASKDPEEYLHHPVNAFLLVKRLLSDWNTIEETVKYSHADEYVRNISDHQEWFPGTEDLTGAVNALFRLQDTYKLDSSDIAEGRIIGATDSPTLNAQECFELGRVAYVAGDNYHTVIWMKEALRQLTTNNSSDEATILDYLSYSTYMIGNIKEALRLTNSLLAIDPEHVRGLGNKAYFEQELAKYNRQRGDDADVPGEEEKEFLESHKPLNDYLPEREAYEALCRGEQVKMSPQRQKKLKCRLRDYNRPFLILQPAKEEVVFDKPKLIIFHDAILTNEIRKVKALASPRLRRATIQNSVTGNLEFAEYRISKSAWLSEDDGDVVHRLNHRIEQYTGLTMDTAEELQVANYGLGGHYEPHFDFARKEEINAFKSLNTGNRIATFLFYMSDVEAGGATVFPQVGARLIPEKGSAAFWYNLLKNGEGDYSTRHAACPVLVGSKWVSNKWIHERGQEFRHKCGATEEEV</sequence>